<feature type="domain" description="6-phosphogluconate dehydrogenase NADP-binding" evidence="3">
    <location>
        <begin position="8"/>
        <end position="156"/>
    </location>
</feature>
<dbReference type="GO" id="GO:0050661">
    <property type="term" value="F:NADP binding"/>
    <property type="evidence" value="ECO:0007669"/>
    <property type="project" value="InterPro"/>
</dbReference>
<proteinExistence type="inferred from homology"/>
<dbReference type="InterPro" id="IPR048666">
    <property type="entry name" value="RedAm-like_C"/>
</dbReference>
<comment type="similarity">
    <text evidence="1">Belongs to the HIBADH-related family.</text>
</comment>
<evidence type="ECO:0000256" key="2">
    <source>
        <dbReference type="ARBA" id="ARBA00023002"/>
    </source>
</evidence>
<dbReference type="Pfam" id="PF21761">
    <property type="entry name" value="RedAm-like_C"/>
    <property type="match status" value="1"/>
</dbReference>
<gene>
    <name evidence="5" type="ORF">STSU_014395</name>
</gene>
<reference evidence="5 6" key="1">
    <citation type="journal article" date="2012" name="J. Bacteriol.">
        <title>Draft genome of Streptomyces tsukubaensis NRRL 18488, the producer of the clinically important immunosuppressant tacrolimus (FK506).</title>
        <authorList>
            <person name="Barreiro C."/>
            <person name="Prieto C."/>
            <person name="Sola-Landa A."/>
            <person name="Solera E."/>
            <person name="Martinez-Castro M."/>
            <person name="Perez-Redondo R."/>
            <person name="Garcia-Estrada C."/>
            <person name="Aparicio J.F."/>
            <person name="Fernandez-Martinez L.T."/>
            <person name="Santos-Aberturas J."/>
            <person name="Salehi-Najafabadi Z."/>
            <person name="Rodriguez-Garcia A."/>
            <person name="Tauch A."/>
            <person name="Martin J.F."/>
        </authorList>
    </citation>
    <scope>NUCLEOTIDE SEQUENCE [LARGE SCALE GENOMIC DNA]</scope>
    <source>
        <strain evidence="6">DSM 42081 / NBRC 108919 / NRRL 18488 / 9993</strain>
    </source>
</reference>
<dbReference type="Pfam" id="PF03446">
    <property type="entry name" value="NAD_binding_2"/>
    <property type="match status" value="1"/>
</dbReference>
<dbReference type="EMBL" id="CP029159">
    <property type="protein sequence ID" value="QKM68192.1"/>
    <property type="molecule type" value="Genomic_DNA"/>
</dbReference>
<dbReference type="SUPFAM" id="SSF51735">
    <property type="entry name" value="NAD(P)-binding Rossmann-fold domains"/>
    <property type="match status" value="1"/>
</dbReference>
<keyword evidence="6" id="KW-1185">Reference proteome</keyword>
<feature type="domain" description="NADPH-dependent reductive aminase-like C-terminal" evidence="4">
    <location>
        <begin position="163"/>
        <end position="287"/>
    </location>
</feature>
<dbReference type="Gene3D" id="3.40.50.720">
    <property type="entry name" value="NAD(P)-binding Rossmann-like Domain"/>
    <property type="match status" value="1"/>
</dbReference>
<dbReference type="InterPro" id="IPR013328">
    <property type="entry name" value="6PGD_dom2"/>
</dbReference>
<evidence type="ECO:0000313" key="5">
    <source>
        <dbReference type="EMBL" id="QKM68192.1"/>
    </source>
</evidence>
<keyword evidence="2" id="KW-0560">Oxidoreductase</keyword>
<dbReference type="InterPro" id="IPR006115">
    <property type="entry name" value="6PGDH_NADP-bd"/>
</dbReference>
<dbReference type="PIRSF" id="PIRSF000103">
    <property type="entry name" value="HIBADH"/>
    <property type="match status" value="1"/>
</dbReference>
<evidence type="ECO:0000259" key="4">
    <source>
        <dbReference type="Pfam" id="PF21761"/>
    </source>
</evidence>
<dbReference type="PANTHER" id="PTHR43580:SF2">
    <property type="entry name" value="CYTOKINE-LIKE NUCLEAR FACTOR N-PAC"/>
    <property type="match status" value="1"/>
</dbReference>
<organism evidence="5 6">
    <name type="scientific">Streptomyces tsukubensis (strain DSM 42081 / NBRC 108919 / NRRL 18488 / 9993)</name>
    <dbReference type="NCBI Taxonomy" id="1114943"/>
    <lineage>
        <taxon>Bacteria</taxon>
        <taxon>Bacillati</taxon>
        <taxon>Actinomycetota</taxon>
        <taxon>Actinomycetes</taxon>
        <taxon>Kitasatosporales</taxon>
        <taxon>Streptomycetaceae</taxon>
        <taxon>Streptomyces</taxon>
    </lineage>
</organism>
<accession>I2N3V7</accession>
<dbReference type="InterPro" id="IPR015815">
    <property type="entry name" value="HIBADH-related"/>
</dbReference>
<dbReference type="Gene3D" id="1.10.1040.10">
    <property type="entry name" value="N-(1-d-carboxylethyl)-l-norvaline Dehydrogenase, domain 2"/>
    <property type="match status" value="1"/>
</dbReference>
<evidence type="ECO:0000259" key="3">
    <source>
        <dbReference type="Pfam" id="PF03446"/>
    </source>
</evidence>
<sequence length="291" mass="30140">MSVAKPAVSVLGLGMMGSALAAAFLKAGHPVTVWNRTAAKTGPLVAQGAEPAADVAGAVGASELLVLCLTTNDNVRGILEPVAGSLRGLTIANLTNGTPAQGRELAAWAAGHGARYLDGGIMASPQMIAGPDAYVFYSGDPKAFEEYEGTFGALGGARYVGEDAGRAALYDFALLIGMYGMGIGTMHAFALAKAAGIPAKDLADPLREWLNAMALFITDEAEALDTGEHLTDVSSLAVNQAALPNLLNTLSDEGIPTEFFQPLERLINRAVEEGYGADGLTRLPDLLTPRR</sequence>
<dbReference type="PANTHER" id="PTHR43580">
    <property type="entry name" value="OXIDOREDUCTASE GLYR1-RELATED"/>
    <property type="match status" value="1"/>
</dbReference>
<protein>
    <submittedName>
        <fullName evidence="5">NAD(P)-dependent oxidoreductase</fullName>
    </submittedName>
</protein>
<dbReference type="InterPro" id="IPR036291">
    <property type="entry name" value="NAD(P)-bd_dom_sf"/>
</dbReference>
<dbReference type="RefSeq" id="WP_006347417.1">
    <property type="nucleotide sequence ID" value="NZ_CP029159.1"/>
</dbReference>
<dbReference type="Proteomes" id="UP000005940">
    <property type="component" value="Chromosome"/>
</dbReference>
<evidence type="ECO:0000256" key="1">
    <source>
        <dbReference type="ARBA" id="ARBA00009080"/>
    </source>
</evidence>
<dbReference type="AlphaFoldDB" id="I2N3V7"/>
<dbReference type="GO" id="GO:0016491">
    <property type="term" value="F:oxidoreductase activity"/>
    <property type="evidence" value="ECO:0007669"/>
    <property type="project" value="UniProtKB-KW"/>
</dbReference>
<dbReference type="InterPro" id="IPR051265">
    <property type="entry name" value="HIBADH-related_NP60_sf"/>
</dbReference>
<name>I2N3V7_STRT9</name>
<evidence type="ECO:0000313" key="6">
    <source>
        <dbReference type="Proteomes" id="UP000005940"/>
    </source>
</evidence>